<dbReference type="RefSeq" id="WP_148870911.1">
    <property type="nucleotide sequence ID" value="NZ_VNIA01000004.1"/>
</dbReference>
<gene>
    <name evidence="2" type="ORF">C7447_104269</name>
</gene>
<organism evidence="2 3">
    <name type="scientific">Tenacibaculum adriaticum</name>
    <dbReference type="NCBI Taxonomy" id="413713"/>
    <lineage>
        <taxon>Bacteria</taxon>
        <taxon>Pseudomonadati</taxon>
        <taxon>Bacteroidota</taxon>
        <taxon>Flavobacteriia</taxon>
        <taxon>Flavobacteriales</taxon>
        <taxon>Flavobacteriaceae</taxon>
        <taxon>Tenacibaculum</taxon>
    </lineage>
</organism>
<reference evidence="2 3" key="1">
    <citation type="submission" date="2019-07" db="EMBL/GenBank/DDBJ databases">
        <title>Genomic Encyclopedia of Type Strains, Phase IV (KMG-IV): sequencing the most valuable type-strain genomes for metagenomic binning, comparative biology and taxonomic classification.</title>
        <authorList>
            <person name="Goeker M."/>
        </authorList>
    </citation>
    <scope>NUCLEOTIDE SEQUENCE [LARGE SCALE GENOMIC DNA]</scope>
    <source>
        <strain evidence="2 3">DSM 18961</strain>
    </source>
</reference>
<dbReference type="SUPFAM" id="SSF51905">
    <property type="entry name" value="FAD/NAD(P)-binding domain"/>
    <property type="match status" value="1"/>
</dbReference>
<evidence type="ECO:0000313" key="2">
    <source>
        <dbReference type="EMBL" id="TYP97575.1"/>
    </source>
</evidence>
<keyword evidence="3" id="KW-1185">Reference proteome</keyword>
<dbReference type="InterPro" id="IPR036188">
    <property type="entry name" value="FAD/NAD-bd_sf"/>
</dbReference>
<dbReference type="AlphaFoldDB" id="A0A5S5DPC7"/>
<feature type="domain" description="FAD-dependent urate hydroxylase HpyO/Asp monooxygenase CreE-like FAD/NAD(P)-binding" evidence="1">
    <location>
        <begin position="5"/>
        <end position="174"/>
    </location>
</feature>
<comment type="caution">
    <text evidence="2">The sequence shown here is derived from an EMBL/GenBank/DDBJ whole genome shotgun (WGS) entry which is preliminary data.</text>
</comment>
<sequence>MKKIAIVGFGPRGLSALENLFIEVSLRKLQTKFHVTLFEHTNQLGSGKVWDIKQSGVNWVNISERALKELEGRQEIIIYNMKIPSFPSYTEWLPNKDKNLKNTEADRFPPRKKMGEYLSERSESIVEVLEKNKFVTVINTLISNADFHNNNLVLKDLYGNSFTFDEVLLTIGHQPTKIDEDIVKYQIESNNNFFCFPEPYPLDDIIKSKEIEKGKNIAIRGFGLAMIDVVRALTIEKEGVFKIENKTNFESRFIKSDSVPKQIIPYSLDGLPMAPKPLNAKLDSVFKISEKQAKLFEKEIKKVARGVNKAKGNLFLKRIMAKISAEIFINLENNILSKELSKEEVDKIIISWLSDIDFKHELIQDIDCRTDVLIESFVKMACGERSISLDYCVGQVWRHCQRILYSEFSHAQVSEEIIASVIELDEQMKRYSYGPPVESMQQLLSLLKANILNLDYCNNPKITVSKNGLMFKNKEEKIKVDVIINSVLSPPKLMEVTSPIIQNLLRNDLIKPIHSELGIHTREDATIVSADKENNIPLSVLGRLSKGSVIGVDAILECFGSRIKDWATGAVNRMN</sequence>
<proteinExistence type="predicted"/>
<evidence type="ECO:0000259" key="1">
    <source>
        <dbReference type="Pfam" id="PF13454"/>
    </source>
</evidence>
<dbReference type="EMBL" id="VNIA01000004">
    <property type="protein sequence ID" value="TYP97575.1"/>
    <property type="molecule type" value="Genomic_DNA"/>
</dbReference>
<dbReference type="OrthoDB" id="6309046at2"/>
<dbReference type="InterPro" id="IPR038732">
    <property type="entry name" value="HpyO/CreE_NAD-binding"/>
</dbReference>
<name>A0A5S5DPC7_9FLAO</name>
<dbReference type="InterPro" id="IPR052189">
    <property type="entry name" value="L-asp_N-monooxygenase_NS-form"/>
</dbReference>
<evidence type="ECO:0000313" key="3">
    <source>
        <dbReference type="Proteomes" id="UP000323136"/>
    </source>
</evidence>
<dbReference type="PANTHER" id="PTHR40254">
    <property type="entry name" value="BLR0577 PROTEIN"/>
    <property type="match status" value="1"/>
</dbReference>
<dbReference type="PANTHER" id="PTHR40254:SF1">
    <property type="entry name" value="BLR0577 PROTEIN"/>
    <property type="match status" value="1"/>
</dbReference>
<dbReference type="Proteomes" id="UP000323136">
    <property type="component" value="Unassembled WGS sequence"/>
</dbReference>
<accession>A0A5S5DPC7</accession>
<dbReference type="Pfam" id="PF13454">
    <property type="entry name" value="NAD_binding_9"/>
    <property type="match status" value="1"/>
</dbReference>
<protein>
    <submittedName>
        <fullName evidence="2">FAD-NAD(P)-binding protein</fullName>
    </submittedName>
</protein>
<dbReference type="Gene3D" id="3.50.50.60">
    <property type="entry name" value="FAD/NAD(P)-binding domain"/>
    <property type="match status" value="1"/>
</dbReference>